<evidence type="ECO:0000313" key="2">
    <source>
        <dbReference type="EMBL" id="KAJ7721543.1"/>
    </source>
</evidence>
<organism evidence="2 3">
    <name type="scientific">Mycena maculata</name>
    <dbReference type="NCBI Taxonomy" id="230809"/>
    <lineage>
        <taxon>Eukaryota</taxon>
        <taxon>Fungi</taxon>
        <taxon>Dikarya</taxon>
        <taxon>Basidiomycota</taxon>
        <taxon>Agaricomycotina</taxon>
        <taxon>Agaricomycetes</taxon>
        <taxon>Agaricomycetidae</taxon>
        <taxon>Agaricales</taxon>
        <taxon>Marasmiineae</taxon>
        <taxon>Mycenaceae</taxon>
        <taxon>Mycena</taxon>
    </lineage>
</organism>
<name>A0AAD7HJP9_9AGAR</name>
<feature type="compositionally biased region" description="Acidic residues" evidence="1">
    <location>
        <begin position="380"/>
        <end position="396"/>
    </location>
</feature>
<dbReference type="AlphaFoldDB" id="A0AAD7HJP9"/>
<dbReference type="EMBL" id="JARJLG010000267">
    <property type="protein sequence ID" value="KAJ7721543.1"/>
    <property type="molecule type" value="Genomic_DNA"/>
</dbReference>
<gene>
    <name evidence="2" type="ORF">DFH07DRAFT_857688</name>
</gene>
<comment type="caution">
    <text evidence="2">The sequence shown here is derived from an EMBL/GenBank/DDBJ whole genome shotgun (WGS) entry which is preliminary data.</text>
</comment>
<sequence length="440" mass="48080">MANFSKSNNNVVVIPGVDKNLPKNPLLNPDLRTTAPASIRSASSANSDGVQSYLSHRVLFHDQRCFLTGSLSGGIQACHLVNAIRTKNRPGKVNLKRQVEFILTRQGFNGRREFFLDSLVNCVGLDVHWHGELDIRGSFCITVPLKQIFEIATALTSENINWEHRVVHDPKAKRNLDTTQYPFVVREVVVLVIHPKLFLADNQPIIMNTQRSLRPVGQTIPDSTARKSWKMYYPQQNGPYLQDAAGSLLMSLEFKTNRTQDTALSVFSLLLNADAKLQELRAEGLLAETFDALSLYKIAVASAVERIFFLPKDLQDAGPFPNGEPGTAVGGVEDTSPMNSMNVDVRGGGNGGESMNINGRGGGNDADGLLGATGVDCEDEFDYESESESGESESMEPDQLKRTVGQVSDGTLPGTTRAQAAQALLMTWPAYHNPLSPLLV</sequence>
<protein>
    <submittedName>
        <fullName evidence="2">Uncharacterized protein</fullName>
    </submittedName>
</protein>
<feature type="region of interest" description="Disordered" evidence="1">
    <location>
        <begin position="380"/>
        <end position="399"/>
    </location>
</feature>
<dbReference type="Proteomes" id="UP001215280">
    <property type="component" value="Unassembled WGS sequence"/>
</dbReference>
<reference evidence="2" key="1">
    <citation type="submission" date="2023-03" db="EMBL/GenBank/DDBJ databases">
        <title>Massive genome expansion in bonnet fungi (Mycena s.s.) driven by repeated elements and novel gene families across ecological guilds.</title>
        <authorList>
            <consortium name="Lawrence Berkeley National Laboratory"/>
            <person name="Harder C.B."/>
            <person name="Miyauchi S."/>
            <person name="Viragh M."/>
            <person name="Kuo A."/>
            <person name="Thoen E."/>
            <person name="Andreopoulos B."/>
            <person name="Lu D."/>
            <person name="Skrede I."/>
            <person name="Drula E."/>
            <person name="Henrissat B."/>
            <person name="Morin E."/>
            <person name="Kohler A."/>
            <person name="Barry K."/>
            <person name="LaButti K."/>
            <person name="Morin E."/>
            <person name="Salamov A."/>
            <person name="Lipzen A."/>
            <person name="Mereny Z."/>
            <person name="Hegedus B."/>
            <person name="Baldrian P."/>
            <person name="Stursova M."/>
            <person name="Weitz H."/>
            <person name="Taylor A."/>
            <person name="Grigoriev I.V."/>
            <person name="Nagy L.G."/>
            <person name="Martin F."/>
            <person name="Kauserud H."/>
        </authorList>
    </citation>
    <scope>NUCLEOTIDE SEQUENCE</scope>
    <source>
        <strain evidence="2">CBHHK188m</strain>
    </source>
</reference>
<evidence type="ECO:0000313" key="3">
    <source>
        <dbReference type="Proteomes" id="UP001215280"/>
    </source>
</evidence>
<accession>A0AAD7HJP9</accession>
<proteinExistence type="predicted"/>
<keyword evidence="3" id="KW-1185">Reference proteome</keyword>
<feature type="non-terminal residue" evidence="2">
    <location>
        <position position="440"/>
    </location>
</feature>
<evidence type="ECO:0000256" key="1">
    <source>
        <dbReference type="SAM" id="MobiDB-lite"/>
    </source>
</evidence>